<keyword evidence="4" id="KW-1185">Reference proteome</keyword>
<dbReference type="PANTHER" id="PTHR34580">
    <property type="match status" value="1"/>
</dbReference>
<proteinExistence type="predicted"/>
<reference evidence="4" key="1">
    <citation type="submission" date="2016-07" db="EMBL/GenBank/DDBJ databases">
        <authorList>
            <person name="Florea S."/>
            <person name="Webb J.S."/>
            <person name="Jaromczyk J."/>
            <person name="Schardl C.L."/>
        </authorList>
    </citation>
    <scope>NUCLEOTIDE SEQUENCE [LARGE SCALE GENOMIC DNA]</scope>
    <source>
        <strain evidence="4">Z6</strain>
    </source>
</reference>
<organism evidence="3 4">
    <name type="scientific">Orenia metallireducens</name>
    <dbReference type="NCBI Taxonomy" id="1413210"/>
    <lineage>
        <taxon>Bacteria</taxon>
        <taxon>Bacillati</taxon>
        <taxon>Bacillota</taxon>
        <taxon>Clostridia</taxon>
        <taxon>Halanaerobiales</taxon>
        <taxon>Halobacteroidaceae</taxon>
        <taxon>Orenia</taxon>
    </lineage>
</organism>
<sequence length="323" mass="37593">MEDRYKTKFDRLIAIAKAIKENSNLTSKDLSRLCGGVARQTISEYIKILKDVFGYPIAFNYQSNSYQYYREDYTDLDKGFTIDEIMLLLMALDSINNLAGVEIYNLQSRLISLVPIRVREEFKKVVEDFGFHQIKDTQQGNLNHITKINQAILEQKRLEFYYSPSLFEDNQKIVSPYGLAWERDKCYLIAKEEGQAGGLIINYRLDRIIELEISKEESIIPEDFSLKEYLGETWKMFSGHPERMKLKFSNKLRTLVEDNFAQRPYQIIDESKEYFILETVARGIGGIKIWLLSLGTAVEVLEPESLREAILETAQGLVEKYRK</sequence>
<gene>
    <name evidence="3" type="ORF">U472_10850</name>
</gene>
<evidence type="ECO:0000313" key="4">
    <source>
        <dbReference type="Proteomes" id="UP000093514"/>
    </source>
</evidence>
<comment type="caution">
    <text evidence="3">The sequence shown here is derived from an EMBL/GenBank/DDBJ whole genome shotgun (WGS) entry which is preliminary data.</text>
</comment>
<dbReference type="AlphaFoldDB" id="A0A1C0A8B9"/>
<dbReference type="PROSITE" id="PS52050">
    <property type="entry name" value="WYL"/>
    <property type="match status" value="1"/>
</dbReference>
<dbReference type="Proteomes" id="UP000093514">
    <property type="component" value="Unassembled WGS sequence"/>
</dbReference>
<accession>A0A1C0A8B9</accession>
<feature type="domain" description="WCX" evidence="2">
    <location>
        <begin position="241"/>
        <end position="317"/>
    </location>
</feature>
<dbReference type="InterPro" id="IPR051534">
    <property type="entry name" value="CBASS_pafABC_assoc_protein"/>
</dbReference>
<dbReference type="PANTHER" id="PTHR34580:SF1">
    <property type="entry name" value="PROTEIN PAFC"/>
    <property type="match status" value="1"/>
</dbReference>
<dbReference type="InterPro" id="IPR057727">
    <property type="entry name" value="WCX_dom"/>
</dbReference>
<dbReference type="Pfam" id="PF25583">
    <property type="entry name" value="WCX"/>
    <property type="match status" value="1"/>
</dbReference>
<name>A0A1C0A8B9_9FIRM</name>
<dbReference type="EMBL" id="LWDV01000009">
    <property type="protein sequence ID" value="OCL26487.1"/>
    <property type="molecule type" value="Genomic_DNA"/>
</dbReference>
<evidence type="ECO:0000313" key="3">
    <source>
        <dbReference type="EMBL" id="OCL26487.1"/>
    </source>
</evidence>
<dbReference type="Pfam" id="PF13280">
    <property type="entry name" value="WYL"/>
    <property type="match status" value="1"/>
</dbReference>
<evidence type="ECO:0000259" key="1">
    <source>
        <dbReference type="Pfam" id="PF13280"/>
    </source>
</evidence>
<evidence type="ECO:0000259" key="2">
    <source>
        <dbReference type="Pfam" id="PF25583"/>
    </source>
</evidence>
<dbReference type="RefSeq" id="WP_068718366.1">
    <property type="nucleotide sequence ID" value="NZ_LWDV01000009.1"/>
</dbReference>
<feature type="domain" description="WYL" evidence="1">
    <location>
        <begin position="144"/>
        <end position="212"/>
    </location>
</feature>
<protein>
    <submittedName>
        <fullName evidence="3">Uncharacterized protein</fullName>
    </submittedName>
</protein>
<reference evidence="3 4" key="2">
    <citation type="submission" date="2016-08" db="EMBL/GenBank/DDBJ databases">
        <title>Orenia metallireducens sp. nov. strain Z6, a Novel Metal-reducing Firmicute from the Deep Subsurface.</title>
        <authorList>
            <person name="Maxim B.I."/>
            <person name="Kenneth K."/>
            <person name="Flynn T.M."/>
            <person name="Oloughlin E.J."/>
            <person name="Locke R.A."/>
            <person name="Weber J.R."/>
            <person name="Egan S.M."/>
            <person name="Mackie R.I."/>
            <person name="Cann I.K."/>
        </authorList>
    </citation>
    <scope>NUCLEOTIDE SEQUENCE [LARGE SCALE GENOMIC DNA]</scope>
    <source>
        <strain evidence="3 4">Z6</strain>
    </source>
</reference>
<dbReference type="InterPro" id="IPR026881">
    <property type="entry name" value="WYL_dom"/>
</dbReference>